<accession>A0A7S4YYX5</accession>
<geneLocation type="mitochondrion" evidence="1"/>
<evidence type="ECO:0000313" key="1">
    <source>
        <dbReference type="EMBL" id="QBZ38098.1"/>
    </source>
</evidence>
<keyword evidence="1" id="KW-0496">Mitochondrion</keyword>
<reference evidence="1" key="2">
    <citation type="journal article" date="2020" name="Genomics">
        <title>Contribution to the mitogenome diversity in Delphacinae: Phylogenetic and ecological implications.</title>
        <authorList>
            <person name="Huang Y.-X."/>
            <person name="Ren F.-J."/>
            <person name="Bartlett C.R."/>
            <person name="Wei Y.-S."/>
            <person name="Qin D.-Z."/>
        </authorList>
    </citation>
    <scope>NUCLEOTIDE SEQUENCE</scope>
</reference>
<sequence length="33" mass="4040">MPQMSPCSWMSLILLTNFMLNMSKMNMYFEKKY</sequence>
<dbReference type="EMBL" id="MH293457">
    <property type="protein sequence ID" value="QBZ38098.1"/>
    <property type="molecule type" value="Genomic_DNA"/>
</dbReference>
<gene>
    <name evidence="1" type="primary">ATP8</name>
</gene>
<name>A0A7S4YYX5_9HEMI</name>
<protein>
    <submittedName>
        <fullName evidence="1">ATP synthase F0 subunit 8</fullName>
    </submittedName>
</protein>
<dbReference type="AlphaFoldDB" id="A0A7S4YYX5"/>
<reference evidence="1" key="1">
    <citation type="submission" date="2018-05" db="EMBL/GenBank/DDBJ databases">
        <authorList>
            <person name="Huang Y."/>
            <person name="Qin D."/>
        </authorList>
    </citation>
    <scope>NUCLEOTIDE SEQUENCE</scope>
</reference>
<organism evidence="1">
    <name type="scientific">Cemus sauteri</name>
    <dbReference type="NCBI Taxonomy" id="871497"/>
    <lineage>
        <taxon>Eukaryota</taxon>
        <taxon>Metazoa</taxon>
        <taxon>Ecdysozoa</taxon>
        <taxon>Arthropoda</taxon>
        <taxon>Hexapoda</taxon>
        <taxon>Insecta</taxon>
        <taxon>Pterygota</taxon>
        <taxon>Neoptera</taxon>
        <taxon>Paraneoptera</taxon>
        <taxon>Hemiptera</taxon>
        <taxon>Auchenorrhyncha</taxon>
        <taxon>Fulgoroidea</taxon>
        <taxon>Delphacidae</taxon>
        <taxon>Delphacinae</taxon>
        <taxon>Cemus</taxon>
    </lineage>
</organism>
<proteinExistence type="predicted"/>